<dbReference type="InterPro" id="IPR039743">
    <property type="entry name" value="6GAL/EXGAL"/>
</dbReference>
<dbReference type="AlphaFoldDB" id="A0A7V4XRX1"/>
<gene>
    <name evidence="2" type="ORF">ENW50_04610</name>
</gene>
<accession>A0A7V4XRX1</accession>
<dbReference type="EMBL" id="DTKL01000023">
    <property type="protein sequence ID" value="HGY93957.1"/>
    <property type="molecule type" value="Genomic_DNA"/>
</dbReference>
<dbReference type="InterPro" id="IPR017853">
    <property type="entry name" value="GH"/>
</dbReference>
<sequence>MHLLARAGVFQPGAPCSDSACLEETFIMPVTRREFVRHAAATAAVAASAPRLLAQSVNVASGALVDASMQHQVMDGFGFSEAFHQARNLQDMPEPARTQLLDLLYDQKKGLGFSILRNIIGDGGAGQKSRNGSSGTIEPAPGEWNWKGDEDQIWLMGEAKKRGCGRFFSTAWSPPAWMKTTHEVNRGGQLALDKYQAFADYLAEYVLGYKKHFGIDIYALSPANEPDFLAPWPSCIWSGEQMAVFLRTALIPTFQKKGVTAQIVVNEDARWMDLAINTILADPVCEKGVSIVAAHAYADDVTPYVPLAERTGVFHQALKDGKRVWQTEVSADGKNITNITDGIYWARLVHRHLVEDQVSGWLWWWGASLAGNYRGSLIGLDLKTGTYQLTKRLYTIGQYARFIRPGAHRIEATHTPATDVDFSAYRDEASGKTILVAINKGYAEQAFPVQLSGATATRCQAVRTSASENHASLPPVEVKNNRIVAVAAPKSVTTWVLA</sequence>
<name>A0A7V4XRX1_9BACT</name>
<dbReference type="SUPFAM" id="SSF51011">
    <property type="entry name" value="Glycosyl hydrolase domain"/>
    <property type="match status" value="1"/>
</dbReference>
<dbReference type="PANTHER" id="PTHR42767">
    <property type="entry name" value="ENDO-BETA-1,6-GALACTANASE"/>
    <property type="match status" value="1"/>
</dbReference>
<dbReference type="Gene3D" id="3.20.20.80">
    <property type="entry name" value="Glycosidases"/>
    <property type="match status" value="1"/>
</dbReference>
<proteinExistence type="predicted"/>
<evidence type="ECO:0000313" key="2">
    <source>
        <dbReference type="EMBL" id="HGY93957.1"/>
    </source>
</evidence>
<organism evidence="2">
    <name type="scientific">Acidobacterium capsulatum</name>
    <dbReference type="NCBI Taxonomy" id="33075"/>
    <lineage>
        <taxon>Bacteria</taxon>
        <taxon>Pseudomonadati</taxon>
        <taxon>Acidobacteriota</taxon>
        <taxon>Terriglobia</taxon>
        <taxon>Terriglobales</taxon>
        <taxon>Acidobacteriaceae</taxon>
        <taxon>Acidobacterium</taxon>
    </lineage>
</organism>
<protein>
    <recommendedName>
        <fullName evidence="1">Glycosyl hydrolase family 59 catalytic domain-containing protein</fullName>
    </recommendedName>
</protein>
<comment type="caution">
    <text evidence="2">The sequence shown here is derived from an EMBL/GenBank/DDBJ whole genome shotgun (WGS) entry which is preliminary data.</text>
</comment>
<dbReference type="PANTHER" id="PTHR42767:SF1">
    <property type="entry name" value="ENDO-BETA-1,6-GALACTANASE-LIKE DOMAIN-CONTAINING PROTEIN"/>
    <property type="match status" value="1"/>
</dbReference>
<reference evidence="2" key="1">
    <citation type="journal article" date="2020" name="mSystems">
        <title>Genome- and Community-Level Interaction Insights into Carbon Utilization and Element Cycling Functions of Hydrothermarchaeota in Hydrothermal Sediment.</title>
        <authorList>
            <person name="Zhou Z."/>
            <person name="Liu Y."/>
            <person name="Xu W."/>
            <person name="Pan J."/>
            <person name="Luo Z.H."/>
            <person name="Li M."/>
        </authorList>
    </citation>
    <scope>NUCLEOTIDE SEQUENCE [LARGE SCALE GENOMIC DNA]</scope>
    <source>
        <strain evidence="2">SpSt-855</strain>
    </source>
</reference>
<feature type="domain" description="Glycosyl hydrolase family 59 catalytic" evidence="1">
    <location>
        <begin position="75"/>
        <end position="364"/>
    </location>
</feature>
<dbReference type="Gene3D" id="2.60.40.1180">
    <property type="entry name" value="Golgi alpha-mannosidase II"/>
    <property type="match status" value="1"/>
</dbReference>
<dbReference type="InterPro" id="IPR049161">
    <property type="entry name" value="GH59_cat"/>
</dbReference>
<dbReference type="GO" id="GO:0004553">
    <property type="term" value="F:hydrolase activity, hydrolyzing O-glycosyl compounds"/>
    <property type="evidence" value="ECO:0007669"/>
    <property type="project" value="InterPro"/>
</dbReference>
<evidence type="ECO:0000259" key="1">
    <source>
        <dbReference type="Pfam" id="PF02057"/>
    </source>
</evidence>
<dbReference type="Pfam" id="PF02057">
    <property type="entry name" value="Glyco_hydro_59"/>
    <property type="match status" value="1"/>
</dbReference>
<dbReference type="SUPFAM" id="SSF51445">
    <property type="entry name" value="(Trans)glycosidases"/>
    <property type="match status" value="1"/>
</dbReference>
<dbReference type="InterPro" id="IPR013780">
    <property type="entry name" value="Glyco_hydro_b"/>
</dbReference>